<dbReference type="GO" id="GO:0005634">
    <property type="term" value="C:nucleus"/>
    <property type="evidence" value="ECO:0007669"/>
    <property type="project" value="UniProtKB-SubCell"/>
</dbReference>
<evidence type="ECO:0000256" key="6">
    <source>
        <dbReference type="SAM" id="MobiDB-lite"/>
    </source>
</evidence>
<keyword evidence="9" id="KW-1185">Reference proteome</keyword>
<reference evidence="8 9" key="1">
    <citation type="journal article" date="2018" name="Front. Microbiol.">
        <title>Prospects for Fungal Bioremediation of Acidic Radioactive Waste Sites: Characterization and Genome Sequence of Rhodotorula taiwanensis MD1149.</title>
        <authorList>
            <person name="Tkavc R."/>
            <person name="Matrosova V.Y."/>
            <person name="Grichenko O.E."/>
            <person name="Gostincar C."/>
            <person name="Volpe R.P."/>
            <person name="Klimenkova P."/>
            <person name="Gaidamakova E.K."/>
            <person name="Zhou C.E."/>
            <person name="Stewart B.J."/>
            <person name="Lyman M.G."/>
            <person name="Malfatti S.A."/>
            <person name="Rubinfeld B."/>
            <person name="Courtot M."/>
            <person name="Singh J."/>
            <person name="Dalgard C.L."/>
            <person name="Hamilton T."/>
            <person name="Frey K.G."/>
            <person name="Gunde-Cimerman N."/>
            <person name="Dugan L."/>
            <person name="Daly M.J."/>
        </authorList>
    </citation>
    <scope>NUCLEOTIDE SEQUENCE [LARGE SCALE GENOMIC DNA]</scope>
    <source>
        <strain evidence="8 9">MD1149</strain>
    </source>
</reference>
<keyword evidence="3" id="KW-0238">DNA-binding</keyword>
<feature type="region of interest" description="Disordered" evidence="6">
    <location>
        <begin position="471"/>
        <end position="514"/>
    </location>
</feature>
<evidence type="ECO:0000256" key="3">
    <source>
        <dbReference type="ARBA" id="ARBA00023125"/>
    </source>
</evidence>
<feature type="region of interest" description="Disordered" evidence="6">
    <location>
        <begin position="120"/>
        <end position="296"/>
    </location>
</feature>
<evidence type="ECO:0000256" key="2">
    <source>
        <dbReference type="ARBA" id="ARBA00023015"/>
    </source>
</evidence>
<feature type="compositionally biased region" description="Low complexity" evidence="6">
    <location>
        <begin position="263"/>
        <end position="279"/>
    </location>
</feature>
<feature type="compositionally biased region" description="Low complexity" evidence="6">
    <location>
        <begin position="176"/>
        <end position="188"/>
    </location>
</feature>
<dbReference type="Gene3D" id="4.10.280.10">
    <property type="entry name" value="Helix-loop-helix DNA-binding domain"/>
    <property type="match status" value="1"/>
</dbReference>
<dbReference type="STRING" id="741276.A0A2S5BDC0"/>
<evidence type="ECO:0000256" key="5">
    <source>
        <dbReference type="ARBA" id="ARBA00023242"/>
    </source>
</evidence>
<sequence length="736" mass="75499">MAQLPLLPPISQHGFLPSLPPLPPSTSTAATTSASHAFDSHAVSASHYGFPINIAAGGPSSAMFATGSPTGAGGLGMYGSSSVLTDADLDFENILASLGGGTGSTSDHAGLLDSLHPQQHLHQPAAGHYRQPPLAPVNEIENGNPNGTAEYITHPQKPLRRSSTQDYGTPTSYGASPSDTFTTPSTSSKRSVSQERTGRAGRSSSAGGVGKAPRQTSRSRSARRTSSVATAGYQDRSDAKERGRDRSRQRGSDDHASPASNMGTPAAPSAGTPGASGPHAAGGAGPGPNASMPPPLPPHHAYVMPFPHPSTYGAHPASLPAHAGGWFPPNSGMHYPAALAGAYPGPHFIPPPMAHQALSFDPLTGWRPTVGPPMPSSAPPATDSVAKGKVPSAKVAAAAAAPAVTASSSSSSKKNKGLEDVQEELNEPEGKNEHLTDKRRKRRESHNAVERRRRDNINDRIAELASLLPEAFQAGSTSKDKDGDGPAGPASPAIGSLSLMSPGPSSGLALGGSPTSFHSATGSGYMAAAASQRAGAGMSAQAQAAAQKPNKGAVLAKSVDYIRYLQQVVELQQQQAAELQRQNAELRRAVESSPSPPSSHSHYLPPQPPCFPPHVHSAGASTSTSASVSRQAASPVGTRPLGASGLGLSLAGGDSNGSGSTPSSHGERRGSGARDTLGGDMYDRDERDGDGYSDDDDDGERFTPECEGPDGIDTEKGWEAMLQAGGMHVLKMEEDD</sequence>
<dbReference type="AlphaFoldDB" id="A0A2S5BDC0"/>
<feature type="compositionally biased region" description="Basic and acidic residues" evidence="6">
    <location>
        <begin position="235"/>
        <end position="256"/>
    </location>
</feature>
<organism evidence="8 9">
    <name type="scientific">Rhodotorula taiwanensis</name>
    <dbReference type="NCBI Taxonomy" id="741276"/>
    <lineage>
        <taxon>Eukaryota</taxon>
        <taxon>Fungi</taxon>
        <taxon>Dikarya</taxon>
        <taxon>Basidiomycota</taxon>
        <taxon>Pucciniomycotina</taxon>
        <taxon>Microbotryomycetes</taxon>
        <taxon>Sporidiobolales</taxon>
        <taxon>Sporidiobolaceae</taxon>
        <taxon>Rhodotorula</taxon>
    </lineage>
</organism>
<dbReference type="SUPFAM" id="SSF47459">
    <property type="entry name" value="HLH, helix-loop-helix DNA-binding domain"/>
    <property type="match status" value="1"/>
</dbReference>
<keyword evidence="5" id="KW-0539">Nucleus</keyword>
<feature type="domain" description="BHLH" evidence="7">
    <location>
        <begin position="441"/>
        <end position="565"/>
    </location>
</feature>
<dbReference type="OrthoDB" id="2529853at2759"/>
<comment type="caution">
    <text evidence="8">The sequence shown here is derived from an EMBL/GenBank/DDBJ whole genome shotgun (WGS) entry which is preliminary data.</text>
</comment>
<evidence type="ECO:0000313" key="9">
    <source>
        <dbReference type="Proteomes" id="UP000237144"/>
    </source>
</evidence>
<evidence type="ECO:0000313" key="8">
    <source>
        <dbReference type="EMBL" id="POY74769.1"/>
    </source>
</evidence>
<feature type="compositionally biased region" description="Polar residues" evidence="6">
    <location>
        <begin position="161"/>
        <end position="175"/>
    </location>
</feature>
<accession>A0A2S5BDC0</accession>
<dbReference type="Pfam" id="PF00010">
    <property type="entry name" value="HLH"/>
    <property type="match status" value="1"/>
</dbReference>
<dbReference type="SMART" id="SM00353">
    <property type="entry name" value="HLH"/>
    <property type="match status" value="1"/>
</dbReference>
<name>A0A2S5BDC0_9BASI</name>
<dbReference type="GO" id="GO:0000981">
    <property type="term" value="F:DNA-binding transcription factor activity, RNA polymerase II-specific"/>
    <property type="evidence" value="ECO:0007669"/>
    <property type="project" value="TreeGrafter"/>
</dbReference>
<dbReference type="PANTHER" id="PTHR45776:SF2">
    <property type="entry name" value="MIP04163P"/>
    <property type="match status" value="1"/>
</dbReference>
<dbReference type="InterPro" id="IPR036638">
    <property type="entry name" value="HLH_DNA-bd_sf"/>
</dbReference>
<feature type="compositionally biased region" description="Basic and acidic residues" evidence="6">
    <location>
        <begin position="445"/>
        <end position="458"/>
    </location>
</feature>
<keyword evidence="4" id="KW-0804">Transcription</keyword>
<feature type="region of interest" description="Disordered" evidence="6">
    <location>
        <begin position="401"/>
        <end position="458"/>
    </location>
</feature>
<feature type="compositionally biased region" description="Low complexity" evidence="6">
    <location>
        <begin position="401"/>
        <end position="412"/>
    </location>
</feature>
<feature type="compositionally biased region" description="Low complexity" evidence="6">
    <location>
        <begin position="617"/>
        <end position="634"/>
    </location>
</feature>
<evidence type="ECO:0000256" key="4">
    <source>
        <dbReference type="ARBA" id="ARBA00023163"/>
    </source>
</evidence>
<evidence type="ECO:0000259" key="7">
    <source>
        <dbReference type="PROSITE" id="PS50888"/>
    </source>
</evidence>
<dbReference type="PANTHER" id="PTHR45776">
    <property type="entry name" value="MIP04163P"/>
    <property type="match status" value="1"/>
</dbReference>
<feature type="compositionally biased region" description="Low complexity" evidence="6">
    <location>
        <begin position="200"/>
        <end position="231"/>
    </location>
</feature>
<comment type="subcellular location">
    <subcellularLocation>
        <location evidence="1">Nucleus</location>
    </subcellularLocation>
</comment>
<keyword evidence="2" id="KW-0805">Transcription regulation</keyword>
<evidence type="ECO:0000256" key="1">
    <source>
        <dbReference type="ARBA" id="ARBA00004123"/>
    </source>
</evidence>
<dbReference type="InterPro" id="IPR011598">
    <property type="entry name" value="bHLH_dom"/>
</dbReference>
<dbReference type="PROSITE" id="PS50888">
    <property type="entry name" value="BHLH"/>
    <property type="match status" value="1"/>
</dbReference>
<dbReference type="GO" id="GO:0046983">
    <property type="term" value="F:protein dimerization activity"/>
    <property type="evidence" value="ECO:0007669"/>
    <property type="project" value="InterPro"/>
</dbReference>
<dbReference type="Proteomes" id="UP000237144">
    <property type="component" value="Unassembled WGS sequence"/>
</dbReference>
<feature type="region of interest" description="Disordered" evidence="6">
    <location>
        <begin position="364"/>
        <end position="389"/>
    </location>
</feature>
<feature type="compositionally biased region" description="Low complexity" evidence="6">
    <location>
        <begin position="495"/>
        <end position="514"/>
    </location>
</feature>
<dbReference type="EMBL" id="PJQD01000022">
    <property type="protein sequence ID" value="POY74769.1"/>
    <property type="molecule type" value="Genomic_DNA"/>
</dbReference>
<feature type="compositionally biased region" description="Basic and acidic residues" evidence="6">
    <location>
        <begin position="681"/>
        <end position="690"/>
    </location>
</feature>
<gene>
    <name evidence="8" type="ORF">BMF94_2245</name>
</gene>
<feature type="compositionally biased region" description="Low complexity" evidence="6">
    <location>
        <begin position="641"/>
        <end position="660"/>
    </location>
</feature>
<feature type="region of interest" description="Disordered" evidence="6">
    <location>
        <begin position="577"/>
        <end position="714"/>
    </location>
</feature>
<proteinExistence type="predicted"/>
<protein>
    <recommendedName>
        <fullName evidence="7">BHLH domain-containing protein</fullName>
    </recommendedName>
</protein>
<dbReference type="GO" id="GO:0000978">
    <property type="term" value="F:RNA polymerase II cis-regulatory region sequence-specific DNA binding"/>
    <property type="evidence" value="ECO:0007669"/>
    <property type="project" value="TreeGrafter"/>
</dbReference>